<accession>A0AAN8WNF0</accession>
<evidence type="ECO:0000256" key="1">
    <source>
        <dbReference type="ARBA" id="ARBA00004141"/>
    </source>
</evidence>
<evidence type="ECO:0000259" key="7">
    <source>
        <dbReference type="PROSITE" id="PS51225"/>
    </source>
</evidence>
<proteinExistence type="predicted"/>
<gene>
    <name evidence="8" type="ORF">SK128_015494</name>
</gene>
<reference evidence="8 9" key="1">
    <citation type="submission" date="2023-11" db="EMBL/GenBank/DDBJ databases">
        <title>Halocaridina rubra genome assembly.</title>
        <authorList>
            <person name="Smith C."/>
        </authorList>
    </citation>
    <scope>NUCLEOTIDE SEQUENCE [LARGE SCALE GENOMIC DNA]</scope>
    <source>
        <strain evidence="8">EP-1</strain>
        <tissue evidence="8">Whole</tissue>
    </source>
</reference>
<sequence>MAMNFEYIKTPSGILKLVEIVFVLIAMVIFRGGSIFNSFGDTVAANLFAIGVMVTSLIITPLLLVCYIMGRTEIQKTILEMALNFLLFVFLLSAGAVCVDAWQGVITYDKLLRKAKRQSLTMGTFTLFASLGYLADFILSIRNYRAE</sequence>
<feature type="transmembrane region" description="Helical" evidence="6">
    <location>
        <begin position="12"/>
        <end position="31"/>
    </location>
</feature>
<dbReference type="InterPro" id="IPR008253">
    <property type="entry name" value="Marvel"/>
</dbReference>
<feature type="transmembrane region" description="Helical" evidence="6">
    <location>
        <begin position="81"/>
        <end position="102"/>
    </location>
</feature>
<feature type="transmembrane region" description="Helical" evidence="6">
    <location>
        <begin position="122"/>
        <end position="141"/>
    </location>
</feature>
<keyword evidence="2 5" id="KW-0812">Transmembrane</keyword>
<keyword evidence="3 6" id="KW-1133">Transmembrane helix</keyword>
<evidence type="ECO:0000256" key="2">
    <source>
        <dbReference type="ARBA" id="ARBA00022692"/>
    </source>
</evidence>
<dbReference type="AlphaFoldDB" id="A0AAN8WNF0"/>
<feature type="domain" description="MARVEL" evidence="7">
    <location>
        <begin position="7"/>
        <end position="145"/>
    </location>
</feature>
<dbReference type="PROSITE" id="PS51225">
    <property type="entry name" value="MARVEL"/>
    <property type="match status" value="1"/>
</dbReference>
<evidence type="ECO:0000313" key="8">
    <source>
        <dbReference type="EMBL" id="KAK7066193.1"/>
    </source>
</evidence>
<comment type="subcellular location">
    <subcellularLocation>
        <location evidence="1">Membrane</location>
        <topology evidence="1">Multi-pass membrane protein</topology>
    </subcellularLocation>
</comment>
<organism evidence="8 9">
    <name type="scientific">Halocaridina rubra</name>
    <name type="common">Hawaiian red shrimp</name>
    <dbReference type="NCBI Taxonomy" id="373956"/>
    <lineage>
        <taxon>Eukaryota</taxon>
        <taxon>Metazoa</taxon>
        <taxon>Ecdysozoa</taxon>
        <taxon>Arthropoda</taxon>
        <taxon>Crustacea</taxon>
        <taxon>Multicrustacea</taxon>
        <taxon>Malacostraca</taxon>
        <taxon>Eumalacostraca</taxon>
        <taxon>Eucarida</taxon>
        <taxon>Decapoda</taxon>
        <taxon>Pleocyemata</taxon>
        <taxon>Caridea</taxon>
        <taxon>Atyoidea</taxon>
        <taxon>Atyidae</taxon>
        <taxon>Halocaridina</taxon>
    </lineage>
</organism>
<dbReference type="Pfam" id="PF01284">
    <property type="entry name" value="MARVEL"/>
    <property type="match status" value="1"/>
</dbReference>
<evidence type="ECO:0000313" key="9">
    <source>
        <dbReference type="Proteomes" id="UP001381693"/>
    </source>
</evidence>
<dbReference type="GO" id="GO:0016020">
    <property type="term" value="C:membrane"/>
    <property type="evidence" value="ECO:0007669"/>
    <property type="project" value="UniProtKB-SubCell"/>
</dbReference>
<keyword evidence="9" id="KW-1185">Reference proteome</keyword>
<evidence type="ECO:0000256" key="5">
    <source>
        <dbReference type="PROSITE-ProRule" id="PRU00581"/>
    </source>
</evidence>
<evidence type="ECO:0000256" key="6">
    <source>
        <dbReference type="SAM" id="Phobius"/>
    </source>
</evidence>
<evidence type="ECO:0000256" key="3">
    <source>
        <dbReference type="ARBA" id="ARBA00022989"/>
    </source>
</evidence>
<dbReference type="EMBL" id="JAXCGZ010019356">
    <property type="protein sequence ID" value="KAK7066193.1"/>
    <property type="molecule type" value="Genomic_DNA"/>
</dbReference>
<name>A0AAN8WNF0_HALRR</name>
<protein>
    <recommendedName>
        <fullName evidence="7">MARVEL domain-containing protein</fullName>
    </recommendedName>
</protein>
<evidence type="ECO:0000256" key="4">
    <source>
        <dbReference type="ARBA" id="ARBA00023136"/>
    </source>
</evidence>
<keyword evidence="4 5" id="KW-0472">Membrane</keyword>
<comment type="caution">
    <text evidence="8">The sequence shown here is derived from an EMBL/GenBank/DDBJ whole genome shotgun (WGS) entry which is preliminary data.</text>
</comment>
<dbReference type="Proteomes" id="UP001381693">
    <property type="component" value="Unassembled WGS sequence"/>
</dbReference>
<feature type="transmembrane region" description="Helical" evidence="6">
    <location>
        <begin position="43"/>
        <end position="69"/>
    </location>
</feature>